<protein>
    <submittedName>
        <fullName evidence="1">Uncharacterized protein</fullName>
    </submittedName>
</protein>
<gene>
    <name evidence="1" type="ORF">EUGRSUZ_G00519</name>
</gene>
<proteinExistence type="predicted"/>
<dbReference type="InParanoid" id="A0A059B9R6"/>
<sequence length="93" mass="10308">MRRGKKQRAVIEGTQVIFEHPGVNSLGDFNCIFSWHFAAGCHRFPIATSSAAAEKVCNAEVLKLQSWLPTSMIPFLDVAYVISLVMSDVNCYS</sequence>
<accession>A0A059B9R6</accession>
<organism evidence="1">
    <name type="scientific">Eucalyptus grandis</name>
    <name type="common">Flooded gum</name>
    <dbReference type="NCBI Taxonomy" id="71139"/>
    <lineage>
        <taxon>Eukaryota</taxon>
        <taxon>Viridiplantae</taxon>
        <taxon>Streptophyta</taxon>
        <taxon>Embryophyta</taxon>
        <taxon>Tracheophyta</taxon>
        <taxon>Spermatophyta</taxon>
        <taxon>Magnoliopsida</taxon>
        <taxon>eudicotyledons</taxon>
        <taxon>Gunneridae</taxon>
        <taxon>Pentapetalae</taxon>
        <taxon>rosids</taxon>
        <taxon>malvids</taxon>
        <taxon>Myrtales</taxon>
        <taxon>Myrtaceae</taxon>
        <taxon>Myrtoideae</taxon>
        <taxon>Eucalypteae</taxon>
        <taxon>Eucalyptus</taxon>
    </lineage>
</organism>
<name>A0A059B9R6_EUCGR</name>
<evidence type="ECO:0000313" key="1">
    <source>
        <dbReference type="EMBL" id="KCW62927.1"/>
    </source>
</evidence>
<dbReference type="Gramene" id="KCW62927">
    <property type="protein sequence ID" value="KCW62927"/>
    <property type="gene ID" value="EUGRSUZ_G00519"/>
</dbReference>
<dbReference type="EMBL" id="KK198759">
    <property type="protein sequence ID" value="KCW62927.1"/>
    <property type="molecule type" value="Genomic_DNA"/>
</dbReference>
<dbReference type="AlphaFoldDB" id="A0A059B9R6"/>
<reference evidence="1" key="1">
    <citation type="submission" date="2013-07" db="EMBL/GenBank/DDBJ databases">
        <title>The genome of Eucalyptus grandis.</title>
        <authorList>
            <person name="Schmutz J."/>
            <person name="Hayes R."/>
            <person name="Myburg A."/>
            <person name="Tuskan G."/>
            <person name="Grattapaglia D."/>
            <person name="Rokhsar D.S."/>
        </authorList>
    </citation>
    <scope>NUCLEOTIDE SEQUENCE</scope>
    <source>
        <tissue evidence="1">Leaf extractions</tissue>
    </source>
</reference>